<dbReference type="EMBL" id="PDUG01000005">
    <property type="protein sequence ID" value="PIC23391.1"/>
    <property type="molecule type" value="Genomic_DNA"/>
</dbReference>
<evidence type="ECO:0000313" key="2">
    <source>
        <dbReference type="EMBL" id="PIC23391.1"/>
    </source>
</evidence>
<dbReference type="OrthoDB" id="10317875at2759"/>
<accession>A0A2G5T8G4</accession>
<reference evidence="3" key="1">
    <citation type="submission" date="2017-10" db="EMBL/GenBank/DDBJ databases">
        <title>Rapid genome shrinkage in a self-fertile nematode reveals novel sperm competition proteins.</title>
        <authorList>
            <person name="Yin D."/>
            <person name="Schwarz E.M."/>
            <person name="Thomas C.G."/>
            <person name="Felde R.L."/>
            <person name="Korf I.F."/>
            <person name="Cutter A.D."/>
            <person name="Schartner C.M."/>
            <person name="Ralston E.J."/>
            <person name="Meyer B.J."/>
            <person name="Haag E.S."/>
        </authorList>
    </citation>
    <scope>NUCLEOTIDE SEQUENCE [LARGE SCALE GENOMIC DNA]</scope>
    <source>
        <strain evidence="3">JU1422</strain>
    </source>
</reference>
<name>A0A2G5T8G4_9PELO</name>
<dbReference type="Proteomes" id="UP000230233">
    <property type="component" value="Chromosome V"/>
</dbReference>
<evidence type="ECO:0000256" key="1">
    <source>
        <dbReference type="SAM" id="MobiDB-lite"/>
    </source>
</evidence>
<organism evidence="2 3">
    <name type="scientific">Caenorhabditis nigoni</name>
    <dbReference type="NCBI Taxonomy" id="1611254"/>
    <lineage>
        <taxon>Eukaryota</taxon>
        <taxon>Metazoa</taxon>
        <taxon>Ecdysozoa</taxon>
        <taxon>Nematoda</taxon>
        <taxon>Chromadorea</taxon>
        <taxon>Rhabditida</taxon>
        <taxon>Rhabditina</taxon>
        <taxon>Rhabditomorpha</taxon>
        <taxon>Rhabditoidea</taxon>
        <taxon>Rhabditidae</taxon>
        <taxon>Peloderinae</taxon>
        <taxon>Caenorhabditis</taxon>
    </lineage>
</organism>
<protein>
    <submittedName>
        <fullName evidence="2">Uncharacterized protein</fullName>
    </submittedName>
</protein>
<keyword evidence="3" id="KW-1185">Reference proteome</keyword>
<evidence type="ECO:0000313" key="3">
    <source>
        <dbReference type="Proteomes" id="UP000230233"/>
    </source>
</evidence>
<proteinExistence type="predicted"/>
<gene>
    <name evidence="2" type="primary">Cnig_chr_V.g17109</name>
    <name evidence="2" type="ORF">B9Z55_017109</name>
</gene>
<feature type="region of interest" description="Disordered" evidence="1">
    <location>
        <begin position="26"/>
        <end position="54"/>
    </location>
</feature>
<dbReference type="AlphaFoldDB" id="A0A2G5T8G4"/>
<sequence length="113" mass="13080">MNDDSNQELLATYRNRLEIANREMERTEGELKNAQEELKQQPEKPGDTEAVEAKKESGRLVKKLEAELEAIRVKKLVLEHAVRGLENPLAMYDPNHWIRMGDALNGIRRNWLS</sequence>
<comment type="caution">
    <text evidence="2">The sequence shown here is derived from an EMBL/GenBank/DDBJ whole genome shotgun (WGS) entry which is preliminary data.</text>
</comment>